<evidence type="ECO:0000313" key="2">
    <source>
        <dbReference type="Proteomes" id="UP001621714"/>
    </source>
</evidence>
<dbReference type="EC" id="1.11.1.-" evidence="1"/>
<proteinExistence type="predicted"/>
<dbReference type="PANTHER" id="PTHR35368">
    <property type="entry name" value="HYDROPEROXIDE REDUCTASE"/>
    <property type="match status" value="1"/>
</dbReference>
<dbReference type="InterPro" id="IPR036102">
    <property type="entry name" value="OsmC/Ohrsf"/>
</dbReference>
<dbReference type="Proteomes" id="UP001621714">
    <property type="component" value="Unassembled WGS sequence"/>
</dbReference>
<dbReference type="Pfam" id="PF02566">
    <property type="entry name" value="OsmC"/>
    <property type="match status" value="1"/>
</dbReference>
<keyword evidence="1" id="KW-0560">Oxidoreductase</keyword>
<dbReference type="Gene3D" id="3.30.300.20">
    <property type="match status" value="1"/>
</dbReference>
<dbReference type="PANTHER" id="PTHR35368:SF1">
    <property type="entry name" value="HYDROPEROXIDE REDUCTASE"/>
    <property type="match status" value="1"/>
</dbReference>
<gene>
    <name evidence="1" type="ORF">V6U78_02405</name>
</gene>
<dbReference type="InterPro" id="IPR015946">
    <property type="entry name" value="KH_dom-like_a/b"/>
</dbReference>
<dbReference type="InterPro" id="IPR052924">
    <property type="entry name" value="OsmC/Ohr_hydroprdx_reductase"/>
</dbReference>
<dbReference type="InterPro" id="IPR003718">
    <property type="entry name" value="OsmC/Ohr_fam"/>
</dbReference>
<organism evidence="1 2">
    <name type="scientific">Marinospirillum alkalitolerans</name>
    <dbReference type="NCBI Taxonomy" id="3123374"/>
    <lineage>
        <taxon>Bacteria</taxon>
        <taxon>Pseudomonadati</taxon>
        <taxon>Pseudomonadota</taxon>
        <taxon>Gammaproteobacteria</taxon>
        <taxon>Oceanospirillales</taxon>
        <taxon>Oceanospirillaceae</taxon>
        <taxon>Marinospirillum</taxon>
    </lineage>
</organism>
<protein>
    <submittedName>
        <fullName evidence="1">OsmC family protein</fullName>
        <ecNumber evidence="1">1.11.1.-</ecNumber>
    </submittedName>
</protein>
<sequence length="145" mass="15761">MSQSKTVRIDAQLQAGFAIHANINGHALVIDQPQAAQGTNQGPTPLEMFLFSIGGCIGTIARIAAFQQKIDLRGMQIQVEGDYNPAGLLGRPSDDRVGFQQIRIQATIDADLSDAEKAEFLDQVCHRCPLHDNISLETQVVHQLA</sequence>
<keyword evidence="1" id="KW-0575">Peroxidase</keyword>
<evidence type="ECO:0000313" key="1">
    <source>
        <dbReference type="EMBL" id="MFK7159890.1"/>
    </source>
</evidence>
<reference evidence="1 2" key="1">
    <citation type="submission" date="2024-02" db="EMBL/GenBank/DDBJ databases">
        <title>Marinospirillum sp. MEB 164 isolated from Lonar lake sediment.</title>
        <authorList>
            <person name="Joshi A."/>
            <person name="Thite S."/>
        </authorList>
    </citation>
    <scope>NUCLEOTIDE SEQUENCE [LARGE SCALE GENOMIC DNA]</scope>
    <source>
        <strain evidence="1 2">MEB164</strain>
    </source>
</reference>
<dbReference type="RefSeq" id="WP_405336819.1">
    <property type="nucleotide sequence ID" value="NZ_JBANFI010000001.1"/>
</dbReference>
<accession>A0ABW8PUG4</accession>
<dbReference type="GO" id="GO:0004601">
    <property type="term" value="F:peroxidase activity"/>
    <property type="evidence" value="ECO:0007669"/>
    <property type="project" value="UniProtKB-KW"/>
</dbReference>
<dbReference type="SUPFAM" id="SSF82784">
    <property type="entry name" value="OsmC-like"/>
    <property type="match status" value="1"/>
</dbReference>
<keyword evidence="2" id="KW-1185">Reference proteome</keyword>
<comment type="caution">
    <text evidence="1">The sequence shown here is derived from an EMBL/GenBank/DDBJ whole genome shotgun (WGS) entry which is preliminary data.</text>
</comment>
<name>A0ABW8PUG4_9GAMM</name>
<dbReference type="EMBL" id="JBANFI010000001">
    <property type="protein sequence ID" value="MFK7159890.1"/>
    <property type="molecule type" value="Genomic_DNA"/>
</dbReference>